<dbReference type="SUPFAM" id="SSF51905">
    <property type="entry name" value="FAD/NAD(P)-binding domain"/>
    <property type="match status" value="1"/>
</dbReference>
<comment type="similarity">
    <text evidence="1 14">Belongs to the class-I pyridine nucleotide-disulfide oxidoreductase family.</text>
</comment>
<dbReference type="OrthoDB" id="9807946at2"/>
<dbReference type="PIRSF" id="PIRSF000350">
    <property type="entry name" value="Mercury_reductase_MerA"/>
    <property type="match status" value="1"/>
</dbReference>
<evidence type="ECO:0000256" key="6">
    <source>
        <dbReference type="ARBA" id="ARBA00023002"/>
    </source>
</evidence>
<dbReference type="PANTHER" id="PTHR22912:SF160">
    <property type="entry name" value="DIHYDROLIPOYL DEHYDROGENASE"/>
    <property type="match status" value="1"/>
</dbReference>
<evidence type="ECO:0000256" key="3">
    <source>
        <dbReference type="ARBA" id="ARBA00016961"/>
    </source>
</evidence>
<dbReference type="RefSeq" id="WP_027887184.1">
    <property type="nucleotide sequence ID" value="NZ_JBHSXZ010000004.1"/>
</dbReference>
<evidence type="ECO:0000256" key="13">
    <source>
        <dbReference type="PIRSR" id="PIRSR000350-4"/>
    </source>
</evidence>
<evidence type="ECO:0000256" key="9">
    <source>
        <dbReference type="ARBA" id="ARBA00023284"/>
    </source>
</evidence>
<name>A0A399E7P0_9DEIN</name>
<comment type="cofactor">
    <cofactor evidence="12 14">
        <name>FAD</name>
        <dbReference type="ChEBI" id="CHEBI:57692"/>
    </cofactor>
    <text evidence="12 14">Binds 1 FAD per subunit.</text>
</comment>
<feature type="binding site" evidence="12">
    <location>
        <begin position="138"/>
        <end position="140"/>
    </location>
    <ligand>
        <name>FAD</name>
        <dbReference type="ChEBI" id="CHEBI:57692"/>
    </ligand>
</feature>
<dbReference type="GO" id="GO:0006103">
    <property type="term" value="P:2-oxoglutarate metabolic process"/>
    <property type="evidence" value="ECO:0007669"/>
    <property type="project" value="TreeGrafter"/>
</dbReference>
<dbReference type="InterPro" id="IPR004099">
    <property type="entry name" value="Pyr_nucl-diS_OxRdtase_dimer"/>
</dbReference>
<comment type="catalytic activity">
    <reaction evidence="10 14">
        <text>N(6)-[(R)-dihydrolipoyl]-L-lysyl-[protein] + NAD(+) = N(6)-[(R)-lipoyl]-L-lysyl-[protein] + NADH + H(+)</text>
        <dbReference type="Rhea" id="RHEA:15045"/>
        <dbReference type="Rhea" id="RHEA-COMP:10474"/>
        <dbReference type="Rhea" id="RHEA-COMP:10475"/>
        <dbReference type="ChEBI" id="CHEBI:15378"/>
        <dbReference type="ChEBI" id="CHEBI:57540"/>
        <dbReference type="ChEBI" id="CHEBI:57945"/>
        <dbReference type="ChEBI" id="CHEBI:83099"/>
        <dbReference type="ChEBI" id="CHEBI:83100"/>
        <dbReference type="EC" id="1.8.1.4"/>
    </reaction>
</comment>
<reference evidence="17 18" key="1">
    <citation type="submission" date="2018-08" db="EMBL/GenBank/DDBJ databases">
        <title>Meiothermus cateniformans JCM 15151 genome sequencing project.</title>
        <authorList>
            <person name="Da Costa M.S."/>
            <person name="Albuquerque L."/>
            <person name="Raposo P."/>
            <person name="Froufe H.J.C."/>
            <person name="Barroso C.S."/>
            <person name="Egas C."/>
        </authorList>
    </citation>
    <scope>NUCLEOTIDE SEQUENCE [LARGE SCALE GENOMIC DNA]</scope>
    <source>
        <strain evidence="17 18">JCM 15151</strain>
    </source>
</reference>
<feature type="binding site" evidence="12">
    <location>
        <position position="268"/>
    </location>
    <ligand>
        <name>NAD(+)</name>
        <dbReference type="ChEBI" id="CHEBI:57540"/>
    </ligand>
</feature>
<evidence type="ECO:0000256" key="5">
    <source>
        <dbReference type="ARBA" id="ARBA00022827"/>
    </source>
</evidence>
<comment type="caution">
    <text evidence="17">The sequence shown here is derived from an EMBL/GenBank/DDBJ whole genome shotgun (WGS) entry which is preliminary data.</text>
</comment>
<keyword evidence="5 12" id="KW-0274">FAD</keyword>
<dbReference type="PROSITE" id="PS00076">
    <property type="entry name" value="PYRIDINE_REDOX_1"/>
    <property type="match status" value="1"/>
</dbReference>
<keyword evidence="7 12" id="KW-0520">NAD</keyword>
<dbReference type="NCBIfam" id="TIGR01350">
    <property type="entry name" value="lipoamide_DH"/>
    <property type="match status" value="1"/>
</dbReference>
<evidence type="ECO:0000256" key="12">
    <source>
        <dbReference type="PIRSR" id="PIRSR000350-3"/>
    </source>
</evidence>
<feature type="disulfide bond" description="Redox-active" evidence="13">
    <location>
        <begin position="42"/>
        <end position="47"/>
    </location>
</feature>
<evidence type="ECO:0000256" key="2">
    <source>
        <dbReference type="ARBA" id="ARBA00012608"/>
    </source>
</evidence>
<dbReference type="PRINTS" id="PR00368">
    <property type="entry name" value="FADPNR"/>
</dbReference>
<feature type="binding site" evidence="12">
    <location>
        <position position="199"/>
    </location>
    <ligand>
        <name>NAD(+)</name>
        <dbReference type="ChEBI" id="CHEBI:57540"/>
    </ligand>
</feature>
<evidence type="ECO:0000256" key="8">
    <source>
        <dbReference type="ARBA" id="ARBA00023157"/>
    </source>
</evidence>
<keyword evidence="6 14" id="KW-0560">Oxidoreductase</keyword>
<keyword evidence="4 14" id="KW-0285">Flavoprotein</keyword>
<dbReference type="AlphaFoldDB" id="A0A399E7P0"/>
<dbReference type="Gene3D" id="3.30.390.30">
    <property type="match status" value="1"/>
</dbReference>
<feature type="domain" description="FAD/NAD(P)-binding" evidence="16">
    <location>
        <begin position="5"/>
        <end position="324"/>
    </location>
</feature>
<evidence type="ECO:0000313" key="17">
    <source>
        <dbReference type="EMBL" id="RIH79533.1"/>
    </source>
</evidence>
<comment type="miscellaneous">
    <text evidence="14">The active site is a redox-active disulfide bond.</text>
</comment>
<protein>
    <recommendedName>
        <fullName evidence="3 14">Dihydrolipoyl dehydrogenase</fullName>
        <ecNumber evidence="2 14">1.8.1.4</ecNumber>
    </recommendedName>
</protein>
<dbReference type="InterPro" id="IPR001100">
    <property type="entry name" value="Pyr_nuc-diS_OxRdtase"/>
</dbReference>
<evidence type="ECO:0000256" key="11">
    <source>
        <dbReference type="PIRSR" id="PIRSR000350-2"/>
    </source>
</evidence>
<dbReference type="InterPro" id="IPR006258">
    <property type="entry name" value="Lipoamide_DH"/>
</dbReference>
<feature type="binding site" evidence="12">
    <location>
        <begin position="176"/>
        <end position="183"/>
    </location>
    <ligand>
        <name>NAD(+)</name>
        <dbReference type="ChEBI" id="CHEBI:57540"/>
    </ligand>
</feature>
<dbReference type="GO" id="GO:0004148">
    <property type="term" value="F:dihydrolipoyl dehydrogenase (NADH) activity"/>
    <property type="evidence" value="ECO:0007669"/>
    <property type="project" value="UniProtKB-EC"/>
</dbReference>
<evidence type="ECO:0000313" key="18">
    <source>
        <dbReference type="Proteomes" id="UP000266089"/>
    </source>
</evidence>
<evidence type="ECO:0000256" key="14">
    <source>
        <dbReference type="RuleBase" id="RU003692"/>
    </source>
</evidence>
<feature type="binding site" evidence="12">
    <location>
        <position position="309"/>
    </location>
    <ligand>
        <name>FAD</name>
        <dbReference type="ChEBI" id="CHEBI:57692"/>
    </ligand>
</feature>
<evidence type="ECO:0000256" key="4">
    <source>
        <dbReference type="ARBA" id="ARBA00022630"/>
    </source>
</evidence>
<dbReference type="InterPro" id="IPR012999">
    <property type="entry name" value="Pyr_OxRdtase_I_AS"/>
</dbReference>
<proteinExistence type="inferred from homology"/>
<dbReference type="InterPro" id="IPR050151">
    <property type="entry name" value="Class-I_Pyr_Nuc-Dis_Oxidored"/>
</dbReference>
<dbReference type="InterPro" id="IPR036188">
    <property type="entry name" value="FAD/NAD-bd_sf"/>
</dbReference>
<feature type="domain" description="Pyridine nucleotide-disulphide oxidoreductase dimerisation" evidence="15">
    <location>
        <begin position="342"/>
        <end position="451"/>
    </location>
</feature>
<dbReference type="Gene3D" id="3.50.50.60">
    <property type="entry name" value="FAD/NAD(P)-binding domain"/>
    <property type="match status" value="2"/>
</dbReference>
<sequence length="464" mass="49008">MSTIYDVIVIGTGPGGYHAAIRAAQLGKRVLAVEAEHVGGVCLNVGCIPTKALLHAAEELEGTKHASAFGLEVKEARLDLKKLGGWRDGIVKKLTGGVSQLLKGNKVDLKTGFAKFVDKNTIEVGGERIQGKTFIVATGSEPNTLPGFEVDQKDIVDSTGALRVEDKFPKRMLCIGGGAIGLEFAQVYKRMGAEVTVIEFMGQILPAADPETAGLLAKILGKQGIQIKTHTKGVKVERKKDGLHVTLEHTQTGQQETLVVDKILVATGRRPRGKGLGLEAIGVVVDERGYIPTNEKMETSVPGIYAIGDVTRPPLLAHKAMKEGLIAAENAAGGNAVMDYQIPSVVYTSPEWAAVGLTEEEASKAGYKVKVGKFPLSASGRAMTLEATDGLIKLIGDAETDLLLGGHIVGPGASDMIAEIALALEMGATVTDVALTVHAHPTLSEGIMEAAEHLHRRAIHIANR</sequence>
<accession>A0A399E7P0</accession>
<keyword evidence="8" id="KW-1015">Disulfide bond</keyword>
<evidence type="ECO:0000256" key="10">
    <source>
        <dbReference type="ARBA" id="ARBA00049187"/>
    </source>
</evidence>
<dbReference type="PANTHER" id="PTHR22912">
    <property type="entry name" value="DISULFIDE OXIDOREDUCTASE"/>
    <property type="match status" value="1"/>
</dbReference>
<dbReference type="EC" id="1.8.1.4" evidence="2 14"/>
<dbReference type="EMBL" id="QWKX01000005">
    <property type="protein sequence ID" value="RIH79533.1"/>
    <property type="molecule type" value="Genomic_DNA"/>
</dbReference>
<feature type="binding site" evidence="12">
    <location>
        <position position="51"/>
    </location>
    <ligand>
        <name>FAD</name>
        <dbReference type="ChEBI" id="CHEBI:57692"/>
    </ligand>
</feature>
<dbReference type="GO" id="GO:0050660">
    <property type="term" value="F:flavin adenine dinucleotide binding"/>
    <property type="evidence" value="ECO:0007669"/>
    <property type="project" value="InterPro"/>
</dbReference>
<dbReference type="Pfam" id="PF02852">
    <property type="entry name" value="Pyr_redox_dim"/>
    <property type="match status" value="1"/>
</dbReference>
<organism evidence="17 18">
    <name type="scientific">Meiothermus taiwanensis</name>
    <dbReference type="NCBI Taxonomy" id="172827"/>
    <lineage>
        <taxon>Bacteria</taxon>
        <taxon>Thermotogati</taxon>
        <taxon>Deinococcota</taxon>
        <taxon>Deinococci</taxon>
        <taxon>Thermales</taxon>
        <taxon>Thermaceae</taxon>
        <taxon>Meiothermus</taxon>
    </lineage>
</organism>
<dbReference type="Proteomes" id="UP000266089">
    <property type="component" value="Unassembled WGS sequence"/>
</dbReference>
<evidence type="ECO:0000259" key="16">
    <source>
        <dbReference type="Pfam" id="PF07992"/>
    </source>
</evidence>
<dbReference type="InterPro" id="IPR023753">
    <property type="entry name" value="FAD/NAD-binding_dom"/>
</dbReference>
<feature type="active site" description="Proton acceptor" evidence="11">
    <location>
        <position position="440"/>
    </location>
</feature>
<dbReference type="Pfam" id="PF07992">
    <property type="entry name" value="Pyr_redox_2"/>
    <property type="match status" value="1"/>
</dbReference>
<dbReference type="FunFam" id="3.30.390.30:FF:000001">
    <property type="entry name" value="Dihydrolipoyl dehydrogenase"/>
    <property type="match status" value="1"/>
</dbReference>
<dbReference type="InterPro" id="IPR016156">
    <property type="entry name" value="FAD/NAD-linked_Rdtase_dimer_sf"/>
</dbReference>
<evidence type="ECO:0000256" key="1">
    <source>
        <dbReference type="ARBA" id="ARBA00007532"/>
    </source>
</evidence>
<dbReference type="SUPFAM" id="SSF55424">
    <property type="entry name" value="FAD/NAD-linked reductases, dimerisation (C-terminal) domain"/>
    <property type="match status" value="1"/>
</dbReference>
<dbReference type="PRINTS" id="PR00411">
    <property type="entry name" value="PNDRDTASEI"/>
</dbReference>
<keyword evidence="12" id="KW-0547">Nucleotide-binding</keyword>
<keyword evidence="9 14" id="KW-0676">Redox-active center</keyword>
<evidence type="ECO:0000256" key="7">
    <source>
        <dbReference type="ARBA" id="ARBA00023027"/>
    </source>
</evidence>
<evidence type="ECO:0000259" key="15">
    <source>
        <dbReference type="Pfam" id="PF02852"/>
    </source>
</evidence>
<gene>
    <name evidence="17" type="primary">lpd_1</name>
    <name evidence="17" type="ORF">Mcate_00356</name>
</gene>